<keyword evidence="6 10" id="KW-1133">Transmembrane helix</keyword>
<evidence type="ECO:0000256" key="5">
    <source>
        <dbReference type="ARBA" id="ARBA00022984"/>
    </source>
</evidence>
<feature type="transmembrane region" description="Helical" evidence="10">
    <location>
        <begin position="229"/>
        <end position="254"/>
    </location>
</feature>
<dbReference type="Proteomes" id="UP000501891">
    <property type="component" value="Chromosome"/>
</dbReference>
<keyword evidence="7 10" id="KW-0472">Membrane</keyword>
<keyword evidence="13" id="KW-1185">Reference proteome</keyword>
<keyword evidence="5 10" id="KW-0573">Peptidoglycan synthesis</keyword>
<dbReference type="AlphaFoldDB" id="A0A858RAJ7"/>
<feature type="transmembrane region" description="Helical" evidence="10">
    <location>
        <begin position="479"/>
        <end position="503"/>
    </location>
</feature>
<evidence type="ECO:0000256" key="6">
    <source>
        <dbReference type="ARBA" id="ARBA00022989"/>
    </source>
</evidence>
<feature type="transmembrane region" description="Helical" evidence="10">
    <location>
        <begin position="313"/>
        <end position="337"/>
    </location>
</feature>
<evidence type="ECO:0000313" key="12">
    <source>
        <dbReference type="EMBL" id="QJE74485.1"/>
    </source>
</evidence>
<evidence type="ECO:0000256" key="10">
    <source>
        <dbReference type="HAMAP-Rule" id="MF_02078"/>
    </source>
</evidence>
<evidence type="ECO:0000256" key="2">
    <source>
        <dbReference type="ARBA" id="ARBA00022475"/>
    </source>
</evidence>
<keyword evidence="10" id="KW-0997">Cell inner membrane</keyword>
<evidence type="ECO:0000256" key="11">
    <source>
        <dbReference type="PIRNR" id="PIRNR002869"/>
    </source>
</evidence>
<keyword evidence="2 10" id="KW-1003">Cell membrane</keyword>
<evidence type="ECO:0000256" key="3">
    <source>
        <dbReference type="ARBA" id="ARBA00022692"/>
    </source>
</evidence>
<keyword evidence="10 11" id="KW-0961">Cell wall biogenesis/degradation</keyword>
<protein>
    <recommendedName>
        <fullName evidence="10">Probable lipid II flippase MurJ</fullName>
    </recommendedName>
</protein>
<dbReference type="GO" id="GO:0008360">
    <property type="term" value="P:regulation of cell shape"/>
    <property type="evidence" value="ECO:0007669"/>
    <property type="project" value="UniProtKB-UniRule"/>
</dbReference>
<dbReference type="EMBL" id="CP051775">
    <property type="protein sequence ID" value="QJE74485.1"/>
    <property type="molecule type" value="Genomic_DNA"/>
</dbReference>
<keyword evidence="3 10" id="KW-0812">Transmembrane</keyword>
<dbReference type="NCBIfam" id="TIGR01695">
    <property type="entry name" value="murJ_mviN"/>
    <property type="match status" value="1"/>
</dbReference>
<feature type="transmembrane region" description="Helical" evidence="10">
    <location>
        <begin position="274"/>
        <end position="292"/>
    </location>
</feature>
<feature type="transmembrane region" description="Helical" evidence="10">
    <location>
        <begin position="357"/>
        <end position="376"/>
    </location>
</feature>
<dbReference type="KEGG" id="acru:HHL28_16700"/>
<dbReference type="PIRSF" id="PIRSF002869">
    <property type="entry name" value="MviN"/>
    <property type="match status" value="1"/>
</dbReference>
<dbReference type="GO" id="GO:0034204">
    <property type="term" value="P:lipid translocation"/>
    <property type="evidence" value="ECO:0007669"/>
    <property type="project" value="TreeGrafter"/>
</dbReference>
<feature type="transmembrane region" description="Helical" evidence="10">
    <location>
        <begin position="189"/>
        <end position="208"/>
    </location>
</feature>
<dbReference type="UniPathway" id="UPA00219"/>
<dbReference type="HAMAP" id="MF_02078">
    <property type="entry name" value="MurJ_MviN"/>
    <property type="match status" value="1"/>
</dbReference>
<dbReference type="InterPro" id="IPR051050">
    <property type="entry name" value="Lipid_II_flippase_MurJ/MviN"/>
</dbReference>
<dbReference type="GO" id="GO:0005886">
    <property type="term" value="C:plasma membrane"/>
    <property type="evidence" value="ECO:0007669"/>
    <property type="project" value="UniProtKB-SubCell"/>
</dbReference>
<dbReference type="CDD" id="cd13123">
    <property type="entry name" value="MATE_MurJ_like"/>
    <property type="match status" value="1"/>
</dbReference>
<comment type="function">
    <text evidence="8 10 11">Involved in peptidoglycan biosynthesis. Transports lipid-linked peptidoglycan precursors from the inner to the outer leaflet of the cytoplasmic membrane.</text>
</comment>
<comment type="pathway">
    <text evidence="10">Cell wall biogenesis; peptidoglycan biosynthesis.</text>
</comment>
<comment type="similarity">
    <text evidence="9 10 11">Belongs to the MurJ/MviN family.</text>
</comment>
<name>A0A858RAJ7_9PROT</name>
<feature type="transmembrane region" description="Helical" evidence="10">
    <location>
        <begin position="408"/>
        <end position="429"/>
    </location>
</feature>
<feature type="transmembrane region" description="Helical" evidence="10">
    <location>
        <begin position="449"/>
        <end position="467"/>
    </location>
</feature>
<dbReference type="GO" id="GO:0071555">
    <property type="term" value="P:cell wall organization"/>
    <property type="evidence" value="ECO:0007669"/>
    <property type="project" value="UniProtKB-UniRule"/>
</dbReference>
<gene>
    <name evidence="10 12" type="primary">murJ</name>
    <name evidence="12" type="ORF">HHL28_16700</name>
</gene>
<evidence type="ECO:0000256" key="9">
    <source>
        <dbReference type="ARBA" id="ARBA00061532"/>
    </source>
</evidence>
<evidence type="ECO:0000256" key="7">
    <source>
        <dbReference type="ARBA" id="ARBA00023136"/>
    </source>
</evidence>
<proteinExistence type="inferred from homology"/>
<feature type="transmembrane region" description="Helical" evidence="10">
    <location>
        <begin position="88"/>
        <end position="114"/>
    </location>
</feature>
<dbReference type="GO" id="GO:0009252">
    <property type="term" value="P:peptidoglycan biosynthetic process"/>
    <property type="evidence" value="ECO:0007669"/>
    <property type="project" value="UniProtKB-UniRule"/>
</dbReference>
<evidence type="ECO:0000256" key="1">
    <source>
        <dbReference type="ARBA" id="ARBA00004651"/>
    </source>
</evidence>
<feature type="transmembrane region" description="Helical" evidence="10">
    <location>
        <begin position="161"/>
        <end position="183"/>
    </location>
</feature>
<dbReference type="PANTHER" id="PTHR47019">
    <property type="entry name" value="LIPID II FLIPPASE MURJ"/>
    <property type="match status" value="1"/>
</dbReference>
<dbReference type="GO" id="GO:0015648">
    <property type="term" value="F:lipid-linked peptidoglycan transporter activity"/>
    <property type="evidence" value="ECO:0007669"/>
    <property type="project" value="UniProtKB-UniRule"/>
</dbReference>
<comment type="subcellular location">
    <subcellularLocation>
        <location evidence="10">Cell inner membrane</location>
        <topology evidence="10">Multi-pass membrane protein</topology>
    </subcellularLocation>
    <subcellularLocation>
        <location evidence="1">Cell membrane</location>
        <topology evidence="1">Multi-pass membrane protein</topology>
    </subcellularLocation>
</comment>
<dbReference type="Pfam" id="PF03023">
    <property type="entry name" value="MurJ"/>
    <property type="match status" value="1"/>
</dbReference>
<dbReference type="InterPro" id="IPR004268">
    <property type="entry name" value="MurJ"/>
</dbReference>
<keyword evidence="10 11" id="KW-0813">Transport</keyword>
<feature type="transmembrane region" description="Helical" evidence="10">
    <location>
        <begin position="383"/>
        <end position="402"/>
    </location>
</feature>
<keyword evidence="4 10" id="KW-0133">Cell shape</keyword>
<dbReference type="PRINTS" id="PR01806">
    <property type="entry name" value="VIRFACTRMVIN"/>
</dbReference>
<feature type="transmembrane region" description="Helical" evidence="10">
    <location>
        <begin position="134"/>
        <end position="154"/>
    </location>
</feature>
<dbReference type="PANTHER" id="PTHR47019:SF1">
    <property type="entry name" value="LIPID II FLIPPASE MURJ"/>
    <property type="match status" value="1"/>
</dbReference>
<evidence type="ECO:0000256" key="4">
    <source>
        <dbReference type="ARBA" id="ARBA00022960"/>
    </source>
</evidence>
<evidence type="ECO:0000313" key="13">
    <source>
        <dbReference type="Proteomes" id="UP000501891"/>
    </source>
</evidence>
<reference evidence="12" key="1">
    <citation type="submission" date="2020-04" db="EMBL/GenBank/DDBJ databases">
        <title>A desert anoxygenic phototrophic bacterium fixes CO2 using RubisCO under aerobic conditions.</title>
        <authorList>
            <person name="Tang K."/>
        </authorList>
    </citation>
    <scope>NUCLEOTIDE SEQUENCE [LARGE SCALE GENOMIC DNA]</scope>
    <source>
        <strain evidence="12">MIMtkB3</strain>
    </source>
</reference>
<sequence>MSLARAIATVGGITMVSRVAGFIRDSLMARYLGAGPEADAFFVAFRLPNLFRSLFAEGAFTAAFLPLFSKELHGHGKPHAQRLAEEALAVMVTALLGFSILMALAMPVVVAVLASGFTDDPDQFKLAISLSHITFPYLALISLTALLGSILNALGKFGPFAAAPILLNLVQITGLLLSGPLGIPAHIMLAYGVPVAGLAQLIWMAVACHRAGMDLRLRRPTLTPGVRKLFALLAPGILGAGVYQFNLLIGTNLASWLPTGAVSYLQYADRLNQLPMAVIGVAVGTALLPVLSRKVQDGDRSGIRDTLSRGLEFAALLGLPATAALMVMPGPIIQVVFQGGAFTAEATAATAAALQAYAIGIPAFITAKVLSAAFFARQDTKAPVRFAIIVLVSNVLLSLALIGPLGHVGLALAPGLTAWLNVALLAWGLHRRGQLDLDRRLWSRLWRTLVAVAGMVGVILAALSLLDRFLSGRPILVEVAALGTVIVLAVLTYFSLCALTGAARPAEVKALMRRPRNGGGTPVASTPGMPE</sequence>
<organism evidence="12 13">
    <name type="scientific">Aerophototrophica crusticola</name>
    <dbReference type="NCBI Taxonomy" id="1709002"/>
    <lineage>
        <taxon>Bacteria</taxon>
        <taxon>Pseudomonadati</taxon>
        <taxon>Pseudomonadota</taxon>
        <taxon>Alphaproteobacteria</taxon>
        <taxon>Rhodospirillales</taxon>
        <taxon>Rhodospirillaceae</taxon>
        <taxon>Aerophototrophica</taxon>
    </lineage>
</organism>
<accession>A0A858RAJ7</accession>
<evidence type="ECO:0000256" key="8">
    <source>
        <dbReference type="ARBA" id="ARBA00060041"/>
    </source>
</evidence>